<accession>A0ABR2Q9G5</accession>
<organism evidence="2 3">
    <name type="scientific">Hibiscus sabdariffa</name>
    <name type="common">roselle</name>
    <dbReference type="NCBI Taxonomy" id="183260"/>
    <lineage>
        <taxon>Eukaryota</taxon>
        <taxon>Viridiplantae</taxon>
        <taxon>Streptophyta</taxon>
        <taxon>Embryophyta</taxon>
        <taxon>Tracheophyta</taxon>
        <taxon>Spermatophyta</taxon>
        <taxon>Magnoliopsida</taxon>
        <taxon>eudicotyledons</taxon>
        <taxon>Gunneridae</taxon>
        <taxon>Pentapetalae</taxon>
        <taxon>rosids</taxon>
        <taxon>malvids</taxon>
        <taxon>Malvales</taxon>
        <taxon>Malvaceae</taxon>
        <taxon>Malvoideae</taxon>
        <taxon>Hibiscus</taxon>
    </lineage>
</organism>
<reference evidence="2 3" key="1">
    <citation type="journal article" date="2024" name="G3 (Bethesda)">
        <title>Genome assembly of Hibiscus sabdariffa L. provides insights into metabolisms of medicinal natural products.</title>
        <authorList>
            <person name="Kim T."/>
        </authorList>
    </citation>
    <scope>NUCLEOTIDE SEQUENCE [LARGE SCALE GENOMIC DNA]</scope>
    <source>
        <strain evidence="2">TK-2024</strain>
        <tissue evidence="2">Old leaves</tissue>
    </source>
</reference>
<evidence type="ECO:0000256" key="1">
    <source>
        <dbReference type="SAM" id="MobiDB-lite"/>
    </source>
</evidence>
<feature type="region of interest" description="Disordered" evidence="1">
    <location>
        <begin position="1"/>
        <end position="25"/>
    </location>
</feature>
<evidence type="ECO:0000313" key="3">
    <source>
        <dbReference type="Proteomes" id="UP001396334"/>
    </source>
</evidence>
<proteinExistence type="predicted"/>
<sequence length="104" mass="11791">MLPSGSYEQKLASGTSASKEKHHIRVKPEERHLIALDLMLGTANGMLNKYLMVISFRILIRLNRLILEGNVPPAKEGSKMQHRTAALQFNRLMINEESYLESIT</sequence>
<dbReference type="EMBL" id="JBBPBN010000043">
    <property type="protein sequence ID" value="KAK8997301.1"/>
    <property type="molecule type" value="Genomic_DNA"/>
</dbReference>
<dbReference type="Proteomes" id="UP001396334">
    <property type="component" value="Unassembled WGS sequence"/>
</dbReference>
<gene>
    <name evidence="2" type="ORF">V6N11_020783</name>
</gene>
<name>A0ABR2Q9G5_9ROSI</name>
<comment type="caution">
    <text evidence="2">The sequence shown here is derived from an EMBL/GenBank/DDBJ whole genome shotgun (WGS) entry which is preliminary data.</text>
</comment>
<protein>
    <submittedName>
        <fullName evidence="2">Uncharacterized protein</fullName>
    </submittedName>
</protein>
<keyword evidence="3" id="KW-1185">Reference proteome</keyword>
<evidence type="ECO:0000313" key="2">
    <source>
        <dbReference type="EMBL" id="KAK8997301.1"/>
    </source>
</evidence>